<protein>
    <submittedName>
        <fullName evidence="3">Uncharacterized protein</fullName>
    </submittedName>
</protein>
<gene>
    <name evidence="3" type="ORF">AACH00_00735</name>
</gene>
<accession>A0ABU9C3J1</accession>
<reference evidence="3 4" key="1">
    <citation type="submission" date="2024-04" db="EMBL/GenBank/DDBJ databases">
        <title>Novel species of the genus Ideonella isolated from streams.</title>
        <authorList>
            <person name="Lu H."/>
        </authorList>
    </citation>
    <scope>NUCLEOTIDE SEQUENCE [LARGE SCALE GENOMIC DNA]</scope>
    <source>
        <strain evidence="3 4">LYT19W</strain>
    </source>
</reference>
<organism evidence="3 4">
    <name type="scientific">Ideonella margarita</name>
    <dbReference type="NCBI Taxonomy" id="2984191"/>
    <lineage>
        <taxon>Bacteria</taxon>
        <taxon>Pseudomonadati</taxon>
        <taxon>Pseudomonadota</taxon>
        <taxon>Betaproteobacteria</taxon>
        <taxon>Burkholderiales</taxon>
        <taxon>Sphaerotilaceae</taxon>
        <taxon>Ideonella</taxon>
    </lineage>
</organism>
<evidence type="ECO:0000313" key="4">
    <source>
        <dbReference type="Proteomes" id="UP001379945"/>
    </source>
</evidence>
<feature type="transmembrane region" description="Helical" evidence="2">
    <location>
        <begin position="23"/>
        <end position="41"/>
    </location>
</feature>
<evidence type="ECO:0000313" key="3">
    <source>
        <dbReference type="EMBL" id="MEK8044865.1"/>
    </source>
</evidence>
<keyword evidence="4" id="KW-1185">Reference proteome</keyword>
<dbReference type="Proteomes" id="UP001379945">
    <property type="component" value="Unassembled WGS sequence"/>
</dbReference>
<keyword evidence="2" id="KW-0472">Membrane</keyword>
<evidence type="ECO:0000256" key="1">
    <source>
        <dbReference type="SAM" id="MobiDB-lite"/>
    </source>
</evidence>
<dbReference type="EMBL" id="JBBUTI010000001">
    <property type="protein sequence ID" value="MEK8044865.1"/>
    <property type="molecule type" value="Genomic_DNA"/>
</dbReference>
<name>A0ABU9C3J1_9BURK</name>
<feature type="region of interest" description="Disordered" evidence="1">
    <location>
        <begin position="66"/>
        <end position="90"/>
    </location>
</feature>
<dbReference type="RefSeq" id="WP_341397024.1">
    <property type="nucleotide sequence ID" value="NZ_JBBUTI010000001.1"/>
</dbReference>
<proteinExistence type="predicted"/>
<sequence length="208" mass="22228">MPQRTYPPVIHTRRPTWLARSPLWARALALVGVALCIGMVWPLPSKAAEPGGWKAGISVQPEASAADTDLPAYPGARPWVEKGRKSTDQGDSDSAFINIFAGSFGVKVAVAKYVTSDTPEQVLAFYQPAMARFGAVLDCASAEGRATARRNGGNDSGEAPVRCDDDKPQTTERVLKVGTKRQQRVLEVTATPGQGTVFTLVKVHVRGG</sequence>
<evidence type="ECO:0000256" key="2">
    <source>
        <dbReference type="SAM" id="Phobius"/>
    </source>
</evidence>
<keyword evidence="2" id="KW-0812">Transmembrane</keyword>
<feature type="region of interest" description="Disordered" evidence="1">
    <location>
        <begin position="147"/>
        <end position="168"/>
    </location>
</feature>
<keyword evidence="2" id="KW-1133">Transmembrane helix</keyword>
<comment type="caution">
    <text evidence="3">The sequence shown here is derived from an EMBL/GenBank/DDBJ whole genome shotgun (WGS) entry which is preliminary data.</text>
</comment>
<feature type="compositionally biased region" description="Basic and acidic residues" evidence="1">
    <location>
        <begin position="79"/>
        <end position="88"/>
    </location>
</feature>